<proteinExistence type="predicted"/>
<keyword evidence="4" id="KW-1185">Reference proteome</keyword>
<feature type="compositionally biased region" description="Gly residues" evidence="1">
    <location>
        <begin position="385"/>
        <end position="396"/>
    </location>
</feature>
<feature type="domain" description="J" evidence="2">
    <location>
        <begin position="66"/>
        <end position="130"/>
    </location>
</feature>
<name>A0ABC8UQ23_9AQUA</name>
<dbReference type="Pfam" id="PF23551">
    <property type="entry name" value="Zn_ribbon_20"/>
    <property type="match status" value="1"/>
</dbReference>
<dbReference type="PANTHER" id="PTHR44137:SF61">
    <property type="entry name" value="J DOMAIN-CONTAINING PROTEIN"/>
    <property type="match status" value="1"/>
</dbReference>
<comment type="caution">
    <text evidence="3">The sequence shown here is derived from an EMBL/GenBank/DDBJ whole genome shotgun (WGS) entry which is preliminary data.</text>
</comment>
<dbReference type="PRINTS" id="PR00625">
    <property type="entry name" value="JDOMAIN"/>
</dbReference>
<dbReference type="CDD" id="cd06257">
    <property type="entry name" value="DnaJ"/>
    <property type="match status" value="1"/>
</dbReference>
<dbReference type="SUPFAM" id="SSF46565">
    <property type="entry name" value="Chaperone J-domain"/>
    <property type="match status" value="1"/>
</dbReference>
<evidence type="ECO:0000313" key="4">
    <source>
        <dbReference type="Proteomes" id="UP001642360"/>
    </source>
</evidence>
<dbReference type="Gene3D" id="1.10.287.110">
    <property type="entry name" value="DnaJ domain"/>
    <property type="match status" value="1"/>
</dbReference>
<dbReference type="InterPro" id="IPR018253">
    <property type="entry name" value="DnaJ_domain_CS"/>
</dbReference>
<feature type="compositionally biased region" description="Basic and acidic residues" evidence="1">
    <location>
        <begin position="365"/>
        <end position="377"/>
    </location>
</feature>
<evidence type="ECO:0000313" key="3">
    <source>
        <dbReference type="EMBL" id="CAK9183185.1"/>
    </source>
</evidence>
<dbReference type="PROSITE" id="PS00636">
    <property type="entry name" value="DNAJ_1"/>
    <property type="match status" value="1"/>
</dbReference>
<dbReference type="Pfam" id="PF00226">
    <property type="entry name" value="DnaJ"/>
    <property type="match status" value="1"/>
</dbReference>
<evidence type="ECO:0000256" key="1">
    <source>
        <dbReference type="SAM" id="MobiDB-lite"/>
    </source>
</evidence>
<dbReference type="SMART" id="SM00271">
    <property type="entry name" value="DnaJ"/>
    <property type="match status" value="1"/>
</dbReference>
<dbReference type="InterPro" id="IPR036869">
    <property type="entry name" value="J_dom_sf"/>
</dbReference>
<organism evidence="3 4">
    <name type="scientific">Ilex paraguariensis</name>
    <name type="common">yerba mate</name>
    <dbReference type="NCBI Taxonomy" id="185542"/>
    <lineage>
        <taxon>Eukaryota</taxon>
        <taxon>Viridiplantae</taxon>
        <taxon>Streptophyta</taxon>
        <taxon>Embryophyta</taxon>
        <taxon>Tracheophyta</taxon>
        <taxon>Spermatophyta</taxon>
        <taxon>Magnoliopsida</taxon>
        <taxon>eudicotyledons</taxon>
        <taxon>Gunneridae</taxon>
        <taxon>Pentapetalae</taxon>
        <taxon>asterids</taxon>
        <taxon>campanulids</taxon>
        <taxon>Aquifoliales</taxon>
        <taxon>Aquifoliaceae</taxon>
        <taxon>Ilex</taxon>
    </lineage>
</organism>
<reference evidence="3 4" key="1">
    <citation type="submission" date="2024-02" db="EMBL/GenBank/DDBJ databases">
        <authorList>
            <person name="Vignale AGUSTIN F."/>
            <person name="Sosa J E."/>
            <person name="Modenutti C."/>
        </authorList>
    </citation>
    <scope>NUCLEOTIDE SEQUENCE [LARGE SCALE GENOMIC DNA]</scope>
</reference>
<dbReference type="InterPro" id="IPR001623">
    <property type="entry name" value="DnaJ_domain"/>
</dbReference>
<dbReference type="Proteomes" id="UP001642360">
    <property type="component" value="Unassembled WGS sequence"/>
</dbReference>
<accession>A0ABC8UQ23</accession>
<dbReference type="EMBL" id="CAUOFW020008547">
    <property type="protein sequence ID" value="CAK9183185.1"/>
    <property type="molecule type" value="Genomic_DNA"/>
</dbReference>
<dbReference type="PANTHER" id="PTHR44137">
    <property type="entry name" value="BNAC03G44070D PROTEIN"/>
    <property type="match status" value="1"/>
</dbReference>
<protein>
    <recommendedName>
        <fullName evidence="2">J domain-containing protein</fullName>
    </recommendedName>
</protein>
<dbReference type="InterPro" id="IPR056988">
    <property type="entry name" value="Zn_ribbon_pln"/>
</dbReference>
<feature type="region of interest" description="Disordered" evidence="1">
    <location>
        <begin position="141"/>
        <end position="186"/>
    </location>
</feature>
<dbReference type="PROSITE" id="PS50076">
    <property type="entry name" value="DNAJ_2"/>
    <property type="match status" value="1"/>
</dbReference>
<feature type="region of interest" description="Disordered" evidence="1">
    <location>
        <begin position="365"/>
        <end position="396"/>
    </location>
</feature>
<evidence type="ECO:0000259" key="2">
    <source>
        <dbReference type="PROSITE" id="PS50076"/>
    </source>
</evidence>
<sequence>MECNKDEAIRAKGIAEKKLMEKDIAGAKKLASKSQNLFPGLEGLSQFLDVIDVYISAEKRVIGEVDWYAVLGVYPLADDETIRKQYRRLALALHPDKNKSVGADGAFKILSEAWSLLSDKAKRLDYDKKRNVRAVHQKVTCGKPPVPADKNGFRVSMGNNKSSARNQKSSTNPQPTPAPPRPSKPKTFWTSCNQCLVQYEYLKIFLNQKLLCPNCRKPFLTVELPAPLVNAHNISSPWHSCCQQPNVNQHVANNSSALGRKSTLAPNMKTQWSAGVGSINGVNIQQGPCSQSGGVRSDPASAAQAPHVVQPACVDLKRGHEEAAREETLQMKTNTCEKTSSFLAYNAGSGSGSEKGERPMKNRRIDEHALNNSEKETVNPTVMGNGAGGQGTVSGY</sequence>
<dbReference type="AlphaFoldDB" id="A0ABC8UQ23"/>
<feature type="compositionally biased region" description="Polar residues" evidence="1">
    <location>
        <begin position="157"/>
        <end position="168"/>
    </location>
</feature>
<gene>
    <name evidence="3" type="ORF">ILEXP_LOCUS53435</name>
</gene>